<dbReference type="PANTHER" id="PTHR42966">
    <property type="entry name" value="N-ACETYLNEURAMINATE SYNTHASE"/>
    <property type="match status" value="1"/>
</dbReference>
<dbReference type="GO" id="GO:0016051">
    <property type="term" value="P:carbohydrate biosynthetic process"/>
    <property type="evidence" value="ECO:0007669"/>
    <property type="project" value="InterPro"/>
</dbReference>
<dbReference type="InterPro" id="IPR013785">
    <property type="entry name" value="Aldolase_TIM"/>
</dbReference>
<sequence length="187" mass="20602">MADMQEIRDAVIASNYQTTLLKCTSAYPSLPKDMNLRTIPDMIVQFGVPVGLSDHTIDINIPAVAVALGACIIEKHFTLDRSKGGPDSSFSMEPDEFKAMVESIRIAEQALGEVLYAMNESEKSGLAFRPSIYVVKNVKAGEVFTEKNLRTIRPNNGLLPKYMEDVLSKKATMNIDSDTPLEWGMIG</sequence>
<dbReference type="InterPro" id="IPR006190">
    <property type="entry name" value="SAF_AFP_Neu5Ac"/>
</dbReference>
<dbReference type="InterPro" id="IPR013974">
    <property type="entry name" value="SAF"/>
</dbReference>
<dbReference type="InterPro" id="IPR051690">
    <property type="entry name" value="PseI-like"/>
</dbReference>
<dbReference type="SUPFAM" id="SSF51269">
    <property type="entry name" value="AFP III-like domain"/>
    <property type="match status" value="1"/>
</dbReference>
<proteinExistence type="predicted"/>
<reference evidence="2" key="1">
    <citation type="journal article" date="2015" name="Nature">
        <title>Complex archaea that bridge the gap between prokaryotes and eukaryotes.</title>
        <authorList>
            <person name="Spang A."/>
            <person name="Saw J.H."/>
            <person name="Jorgensen S.L."/>
            <person name="Zaremba-Niedzwiedzka K."/>
            <person name="Martijn J."/>
            <person name="Lind A.E."/>
            <person name="van Eijk R."/>
            <person name="Schleper C."/>
            <person name="Guy L."/>
            <person name="Ettema T.J."/>
        </authorList>
    </citation>
    <scope>NUCLEOTIDE SEQUENCE</scope>
</reference>
<gene>
    <name evidence="2" type="ORF">LCGC14_2683770</name>
</gene>
<feature type="non-terminal residue" evidence="2">
    <location>
        <position position="1"/>
    </location>
</feature>
<dbReference type="Pfam" id="PF03102">
    <property type="entry name" value="NeuB"/>
    <property type="match status" value="1"/>
</dbReference>
<dbReference type="SUPFAM" id="SSF51569">
    <property type="entry name" value="Aldolase"/>
    <property type="match status" value="1"/>
</dbReference>
<dbReference type="Pfam" id="PF08666">
    <property type="entry name" value="SAF"/>
    <property type="match status" value="1"/>
</dbReference>
<evidence type="ECO:0000259" key="1">
    <source>
        <dbReference type="PROSITE" id="PS50844"/>
    </source>
</evidence>
<dbReference type="InterPro" id="IPR057736">
    <property type="entry name" value="SAF_PseI/NeuA/NeuB"/>
</dbReference>
<dbReference type="Gene3D" id="3.20.20.70">
    <property type="entry name" value="Aldolase class I"/>
    <property type="match status" value="1"/>
</dbReference>
<dbReference type="PROSITE" id="PS50844">
    <property type="entry name" value="AFP_LIKE"/>
    <property type="match status" value="1"/>
</dbReference>
<dbReference type="CDD" id="cd11615">
    <property type="entry name" value="SAF_NeuB_like"/>
    <property type="match status" value="1"/>
</dbReference>
<dbReference type="InterPro" id="IPR013132">
    <property type="entry name" value="PseI/NeuA/B-like_N"/>
</dbReference>
<accession>A0A0F9CC97</accession>
<dbReference type="AlphaFoldDB" id="A0A0F9CC97"/>
<dbReference type="SMART" id="SM00858">
    <property type="entry name" value="SAF"/>
    <property type="match status" value="1"/>
</dbReference>
<protein>
    <recommendedName>
        <fullName evidence="1">AFP-like domain-containing protein</fullName>
    </recommendedName>
</protein>
<dbReference type="EMBL" id="LAZR01047384">
    <property type="protein sequence ID" value="KKK94346.1"/>
    <property type="molecule type" value="Genomic_DNA"/>
</dbReference>
<dbReference type="InterPro" id="IPR036732">
    <property type="entry name" value="AFP_Neu5c_C_sf"/>
</dbReference>
<dbReference type="Gene3D" id="3.90.1210.10">
    <property type="entry name" value="Antifreeze-like/N-acetylneuraminic acid synthase C-terminal domain"/>
    <property type="match status" value="1"/>
</dbReference>
<dbReference type="GO" id="GO:0047444">
    <property type="term" value="F:N-acylneuraminate-9-phosphate synthase activity"/>
    <property type="evidence" value="ECO:0007669"/>
    <property type="project" value="TreeGrafter"/>
</dbReference>
<dbReference type="PANTHER" id="PTHR42966:SF2">
    <property type="entry name" value="PSEUDAMINIC ACID SYNTHASE"/>
    <property type="match status" value="1"/>
</dbReference>
<organism evidence="2">
    <name type="scientific">marine sediment metagenome</name>
    <dbReference type="NCBI Taxonomy" id="412755"/>
    <lineage>
        <taxon>unclassified sequences</taxon>
        <taxon>metagenomes</taxon>
        <taxon>ecological metagenomes</taxon>
    </lineage>
</organism>
<evidence type="ECO:0000313" key="2">
    <source>
        <dbReference type="EMBL" id="KKK94346.1"/>
    </source>
</evidence>
<feature type="domain" description="AFP-like" evidence="1">
    <location>
        <begin position="131"/>
        <end position="187"/>
    </location>
</feature>
<name>A0A0F9CC97_9ZZZZ</name>
<comment type="caution">
    <text evidence="2">The sequence shown here is derived from an EMBL/GenBank/DDBJ whole genome shotgun (WGS) entry which is preliminary data.</text>
</comment>